<dbReference type="InterPro" id="IPR006085">
    <property type="entry name" value="XPG_DNA_repair_N"/>
</dbReference>
<dbReference type="CDD" id="cd09857">
    <property type="entry name" value="PIN_EXO1"/>
    <property type="match status" value="1"/>
</dbReference>
<keyword evidence="4 14" id="KW-0540">Nuclease</keyword>
<dbReference type="InterPro" id="IPR006084">
    <property type="entry name" value="XPG/Rad2"/>
</dbReference>
<accession>A0A8B8PCL7</accession>
<evidence type="ECO:0000256" key="13">
    <source>
        <dbReference type="ARBA" id="ARBA00060210"/>
    </source>
</evidence>
<feature type="domain" description="XPG-I" evidence="16">
    <location>
        <begin position="141"/>
        <end position="222"/>
    </location>
</feature>
<evidence type="ECO:0000313" key="19">
    <source>
        <dbReference type="RefSeq" id="XP_030532565.1"/>
    </source>
</evidence>
<feature type="region of interest" description="Disordered" evidence="15">
    <location>
        <begin position="541"/>
        <end position="562"/>
    </location>
</feature>
<evidence type="ECO:0000256" key="15">
    <source>
        <dbReference type="SAM" id="MobiDB-lite"/>
    </source>
</evidence>
<dbReference type="SUPFAM" id="SSF47807">
    <property type="entry name" value="5' to 3' exonuclease, C-terminal subdomain"/>
    <property type="match status" value="1"/>
</dbReference>
<evidence type="ECO:0000256" key="7">
    <source>
        <dbReference type="ARBA" id="ARBA00022769"/>
    </source>
</evidence>
<reference evidence="19" key="1">
    <citation type="submission" date="2025-08" db="UniProtKB">
        <authorList>
            <consortium name="RefSeq"/>
        </authorList>
    </citation>
    <scope>IDENTIFICATION</scope>
    <source>
        <tissue evidence="19">Leaf</tissue>
    </source>
</reference>
<keyword evidence="10 14" id="KW-0267">Excision nuclease</keyword>
<dbReference type="GO" id="GO:0035312">
    <property type="term" value="F:5'-3' DNA exonuclease activity"/>
    <property type="evidence" value="ECO:0007669"/>
    <property type="project" value="UniProtKB-UniRule"/>
</dbReference>
<dbReference type="InterPro" id="IPR044752">
    <property type="entry name" value="PIN-like_EXO1"/>
</dbReference>
<dbReference type="EC" id="3.1.-.-" evidence="14"/>
<dbReference type="FunFam" id="1.10.150.20:FF:000011">
    <property type="entry name" value="exonuclease 1"/>
    <property type="match status" value="1"/>
</dbReference>
<dbReference type="PRINTS" id="PR00853">
    <property type="entry name" value="XPGRADSUPER"/>
</dbReference>
<dbReference type="InterPro" id="IPR019974">
    <property type="entry name" value="XPG_CS"/>
</dbReference>
<dbReference type="Proteomes" id="UP000827889">
    <property type="component" value="Chromosome 6"/>
</dbReference>
<dbReference type="CDD" id="cd09901">
    <property type="entry name" value="H3TH_FEN1-like"/>
    <property type="match status" value="1"/>
</dbReference>
<sequence length="580" mass="64460">MGIKGLLRFMKPYIEPIHIKKFAGKRVGIDAYSWLHKGAYSCSMELCLNADGAKKLQYLSYFMHRINLLRHYEVTPVVVFDGGSIPCKAATEDERHRRRKVNCDLALQKLKEGDVKAASELFQRGVSITPSIAHQLIQILKSENIEFIVAPYEADAQLAYLSSLEAEKGGLAVVITEDSDLVAYGCQAIVFKMDRYGNGEEMLLQKVFDSTNGTPSFRNFDMALFTGMCVLAGCDFLPSVPGIGIKKAHSLVSKYRSIDRALSVLKLEKGNQMPEYYSKYFHEAVAVFQHARIYDTVTKKLRHIRPLSEKLLQALDGELDFLGPEIPPSIAIAIAEGRVDPSNMEAFDNCQNSGCHVPIGIMPASRQLWQHEATALSAEKDCFFVSISNEYMKADFTAMKEELNLQERKFSNEAAALSRLMLPPETSGALVSVAVSESMSSKIPDNNPFKIREVGKIHSSPVKKSGCKVSLLIDVEDLDSLGPSSIEVSSDMSENKHCMKRKRDQIRFDLMSSDTEHCSVLTEVGNSGILCNALASQESVTSTPNCSTSENRRARQTKKLKSNCKGSENRTTILNYFSRV</sequence>
<keyword evidence="14 19" id="KW-0269">Exonuclease</keyword>
<dbReference type="KEGG" id="rarg:115742424"/>
<keyword evidence="12 14" id="KW-0539">Nucleus</keyword>
<dbReference type="PANTHER" id="PTHR11081">
    <property type="entry name" value="FLAP ENDONUCLEASE FAMILY MEMBER"/>
    <property type="match status" value="1"/>
</dbReference>
<dbReference type="SMART" id="SM00279">
    <property type="entry name" value="HhH2"/>
    <property type="match status" value="1"/>
</dbReference>
<keyword evidence="6 14" id="KW-0227">DNA damage</keyword>
<evidence type="ECO:0000256" key="14">
    <source>
        <dbReference type="RuleBase" id="RU910737"/>
    </source>
</evidence>
<keyword evidence="5 14" id="KW-0479">Metal-binding</keyword>
<keyword evidence="7 14" id="KW-0228">DNA excision</keyword>
<dbReference type="InterPro" id="IPR006086">
    <property type="entry name" value="XPG-I_dom"/>
</dbReference>
<keyword evidence="11 14" id="KW-0234">DNA repair</keyword>
<dbReference type="GO" id="GO:0046872">
    <property type="term" value="F:metal ion binding"/>
    <property type="evidence" value="ECO:0007669"/>
    <property type="project" value="UniProtKB-UniRule"/>
</dbReference>
<dbReference type="GO" id="GO:0005634">
    <property type="term" value="C:nucleus"/>
    <property type="evidence" value="ECO:0007669"/>
    <property type="project" value="UniProtKB-SubCell"/>
</dbReference>
<dbReference type="SMART" id="SM00485">
    <property type="entry name" value="XPGN"/>
    <property type="match status" value="1"/>
</dbReference>
<comment type="function">
    <text evidence="13">Putative 5'-&gt;3' double-stranded DNA exonuclease which may also contain a cryptic 3'-&gt;5' double-stranded DNA exonuclease activity. May be involved in DNA mismatch repair (MMR).</text>
</comment>
<proteinExistence type="inferred from homology"/>
<comment type="subcellular location">
    <subcellularLocation>
        <location evidence="1 14">Nucleus</location>
    </subcellularLocation>
</comment>
<evidence type="ECO:0000256" key="4">
    <source>
        <dbReference type="ARBA" id="ARBA00022722"/>
    </source>
</evidence>
<dbReference type="PROSITE" id="PS00842">
    <property type="entry name" value="XPG_2"/>
    <property type="match status" value="1"/>
</dbReference>
<evidence type="ECO:0000256" key="3">
    <source>
        <dbReference type="ARBA" id="ARBA00020324"/>
    </source>
</evidence>
<evidence type="ECO:0000256" key="8">
    <source>
        <dbReference type="ARBA" id="ARBA00022801"/>
    </source>
</evidence>
<dbReference type="GO" id="GO:0017108">
    <property type="term" value="F:5'-flap endonuclease activity"/>
    <property type="evidence" value="ECO:0007669"/>
    <property type="project" value="TreeGrafter"/>
</dbReference>
<dbReference type="Pfam" id="PF00867">
    <property type="entry name" value="XPG_I"/>
    <property type="match status" value="1"/>
</dbReference>
<gene>
    <name evidence="19" type="primary">LOC115742424</name>
</gene>
<evidence type="ECO:0000313" key="18">
    <source>
        <dbReference type="Proteomes" id="UP000827889"/>
    </source>
</evidence>
<dbReference type="GeneID" id="115742424"/>
<dbReference type="InterPro" id="IPR036279">
    <property type="entry name" value="5-3_exonuclease_C_sf"/>
</dbReference>
<dbReference type="Gene3D" id="1.10.150.20">
    <property type="entry name" value="5' to 3' exonuclease, C-terminal subdomain"/>
    <property type="match status" value="1"/>
</dbReference>
<evidence type="ECO:0000256" key="2">
    <source>
        <dbReference type="ARBA" id="ARBA00010563"/>
    </source>
</evidence>
<evidence type="ECO:0000259" key="16">
    <source>
        <dbReference type="SMART" id="SM00484"/>
    </source>
</evidence>
<name>A0A8B8PCL7_9MYRT</name>
<evidence type="ECO:0000256" key="6">
    <source>
        <dbReference type="ARBA" id="ARBA00022763"/>
    </source>
</evidence>
<comment type="function">
    <text evidence="14">5'-&gt;3' double-stranded DNA exonuclease which may also possess a cryptic 3'-&gt;5' double-stranded DNA exonuclease activity. Functions in DNA mismatch repair.</text>
</comment>
<dbReference type="FunFam" id="3.40.50.1010:FF:000002">
    <property type="entry name" value="Exonuclease 1, putative"/>
    <property type="match status" value="1"/>
</dbReference>
<dbReference type="InterPro" id="IPR008918">
    <property type="entry name" value="HhH2"/>
</dbReference>
<dbReference type="RefSeq" id="XP_030532565.1">
    <property type="nucleotide sequence ID" value="XM_030676705.2"/>
</dbReference>
<dbReference type="SMART" id="SM00484">
    <property type="entry name" value="XPGI"/>
    <property type="match status" value="1"/>
</dbReference>
<dbReference type="PANTHER" id="PTHR11081:SF8">
    <property type="entry name" value="EXONUCLEASE 1"/>
    <property type="match status" value="1"/>
</dbReference>
<evidence type="ECO:0000256" key="11">
    <source>
        <dbReference type="ARBA" id="ARBA00023204"/>
    </source>
</evidence>
<dbReference type="AlphaFoldDB" id="A0A8B8PCL7"/>
<keyword evidence="8 14" id="KW-0378">Hydrolase</keyword>
<dbReference type="OrthoDB" id="26491at2759"/>
<evidence type="ECO:0000256" key="10">
    <source>
        <dbReference type="ARBA" id="ARBA00022881"/>
    </source>
</evidence>
<evidence type="ECO:0000256" key="1">
    <source>
        <dbReference type="ARBA" id="ARBA00004123"/>
    </source>
</evidence>
<evidence type="ECO:0000256" key="5">
    <source>
        <dbReference type="ARBA" id="ARBA00022723"/>
    </source>
</evidence>
<evidence type="ECO:0000259" key="17">
    <source>
        <dbReference type="SMART" id="SM00485"/>
    </source>
</evidence>
<evidence type="ECO:0000256" key="9">
    <source>
        <dbReference type="ARBA" id="ARBA00022842"/>
    </source>
</evidence>
<protein>
    <recommendedName>
        <fullName evidence="3 14">Exonuclease 1</fullName>
        <ecNumber evidence="14">3.1.-.-</ecNumber>
    </recommendedName>
</protein>
<dbReference type="Pfam" id="PF00752">
    <property type="entry name" value="XPG_N"/>
    <property type="match status" value="1"/>
</dbReference>
<evidence type="ECO:0000256" key="12">
    <source>
        <dbReference type="ARBA" id="ARBA00023242"/>
    </source>
</evidence>
<keyword evidence="14" id="KW-0238">DNA-binding</keyword>
<dbReference type="Gene3D" id="3.40.50.1010">
    <property type="entry name" value="5'-nuclease"/>
    <property type="match status" value="1"/>
</dbReference>
<keyword evidence="9 14" id="KW-0460">Magnesium</keyword>
<dbReference type="SUPFAM" id="SSF88723">
    <property type="entry name" value="PIN domain-like"/>
    <property type="match status" value="1"/>
</dbReference>
<comment type="cofactor">
    <cofactor evidence="14">
        <name>Mg(2+)</name>
        <dbReference type="ChEBI" id="CHEBI:18420"/>
    </cofactor>
    <text evidence="14">Binds 2 magnesium ions per subunit. They probably participate in the reaction catalyzed by the enzyme. May bind an additional third magnesium ion after substrate binding.</text>
</comment>
<feature type="domain" description="XPG N-terminal" evidence="17">
    <location>
        <begin position="1"/>
        <end position="102"/>
    </location>
</feature>
<keyword evidence="18" id="KW-1185">Reference proteome</keyword>
<dbReference type="GO" id="GO:0003677">
    <property type="term" value="F:DNA binding"/>
    <property type="evidence" value="ECO:0007669"/>
    <property type="project" value="UniProtKB-UniRule"/>
</dbReference>
<dbReference type="InterPro" id="IPR029060">
    <property type="entry name" value="PIN-like_dom_sf"/>
</dbReference>
<dbReference type="GO" id="GO:0006281">
    <property type="term" value="P:DNA repair"/>
    <property type="evidence" value="ECO:0007669"/>
    <property type="project" value="UniProtKB-UniRule"/>
</dbReference>
<comment type="similarity">
    <text evidence="2 14">Belongs to the XPG/RAD2 endonuclease family. EXO1 subfamily.</text>
</comment>
<organism evidence="18 19">
    <name type="scientific">Rhodamnia argentea</name>
    <dbReference type="NCBI Taxonomy" id="178133"/>
    <lineage>
        <taxon>Eukaryota</taxon>
        <taxon>Viridiplantae</taxon>
        <taxon>Streptophyta</taxon>
        <taxon>Embryophyta</taxon>
        <taxon>Tracheophyta</taxon>
        <taxon>Spermatophyta</taxon>
        <taxon>Magnoliopsida</taxon>
        <taxon>eudicotyledons</taxon>
        <taxon>Gunneridae</taxon>
        <taxon>Pentapetalae</taxon>
        <taxon>rosids</taxon>
        <taxon>malvids</taxon>
        <taxon>Myrtales</taxon>
        <taxon>Myrtaceae</taxon>
        <taxon>Myrtoideae</taxon>
        <taxon>Myrteae</taxon>
        <taxon>Australasian group</taxon>
        <taxon>Rhodamnia</taxon>
    </lineage>
</organism>